<dbReference type="InterPro" id="IPR017884">
    <property type="entry name" value="SANT_dom"/>
</dbReference>
<keyword evidence="3" id="KW-0804">Transcription</keyword>
<feature type="domain" description="Myb-like" evidence="5">
    <location>
        <begin position="5"/>
        <end position="54"/>
    </location>
</feature>
<dbReference type="InterPro" id="IPR009057">
    <property type="entry name" value="Homeodomain-like_sf"/>
</dbReference>
<dbReference type="CDD" id="cd00167">
    <property type="entry name" value="SANT"/>
    <property type="match status" value="1"/>
</dbReference>
<gene>
    <name evidence="7" type="ORF">CRG98_044905</name>
</gene>
<dbReference type="AlphaFoldDB" id="A0A2I0HSX6"/>
<dbReference type="Gene3D" id="1.10.10.60">
    <property type="entry name" value="Homeodomain-like"/>
    <property type="match status" value="1"/>
</dbReference>
<comment type="caution">
    <text evidence="7">The sequence shown here is derived from an EMBL/GenBank/DDBJ whole genome shotgun (WGS) entry which is preliminary data.</text>
</comment>
<dbReference type="Pfam" id="PF23082">
    <property type="entry name" value="Myb_DNA-binding_2"/>
    <property type="match status" value="1"/>
</dbReference>
<dbReference type="PROSITE" id="PS51293">
    <property type="entry name" value="SANT"/>
    <property type="match status" value="1"/>
</dbReference>
<evidence type="ECO:0000259" key="6">
    <source>
        <dbReference type="PROSITE" id="PS51293"/>
    </source>
</evidence>
<evidence type="ECO:0000313" key="8">
    <source>
        <dbReference type="Proteomes" id="UP000233551"/>
    </source>
</evidence>
<dbReference type="FunFam" id="1.10.10.60:FF:000154">
    <property type="entry name" value="Transcription factor SRM1"/>
    <property type="match status" value="1"/>
</dbReference>
<evidence type="ECO:0000256" key="1">
    <source>
        <dbReference type="ARBA" id="ARBA00004123"/>
    </source>
</evidence>
<keyword evidence="2" id="KW-0805">Transcription regulation</keyword>
<dbReference type="Proteomes" id="UP000233551">
    <property type="component" value="Unassembled WGS sequence"/>
</dbReference>
<name>A0A2I0HSX6_PUNGR</name>
<evidence type="ECO:0000256" key="3">
    <source>
        <dbReference type="ARBA" id="ARBA00023163"/>
    </source>
</evidence>
<keyword evidence="4" id="KW-0539">Nucleus</keyword>
<dbReference type="PROSITE" id="PS50090">
    <property type="entry name" value="MYB_LIKE"/>
    <property type="match status" value="1"/>
</dbReference>
<accession>A0A2I0HSX6</accession>
<organism evidence="7 8">
    <name type="scientific">Punica granatum</name>
    <name type="common">Pomegranate</name>
    <dbReference type="NCBI Taxonomy" id="22663"/>
    <lineage>
        <taxon>Eukaryota</taxon>
        <taxon>Viridiplantae</taxon>
        <taxon>Streptophyta</taxon>
        <taxon>Embryophyta</taxon>
        <taxon>Tracheophyta</taxon>
        <taxon>Spermatophyta</taxon>
        <taxon>Magnoliopsida</taxon>
        <taxon>eudicotyledons</taxon>
        <taxon>Gunneridae</taxon>
        <taxon>Pentapetalae</taxon>
        <taxon>rosids</taxon>
        <taxon>malvids</taxon>
        <taxon>Myrtales</taxon>
        <taxon>Lythraceae</taxon>
        <taxon>Punica</taxon>
    </lineage>
</organism>
<dbReference type="EMBL" id="PGOL01005748">
    <property type="protein sequence ID" value="PKI34703.1"/>
    <property type="molecule type" value="Genomic_DNA"/>
</dbReference>
<evidence type="ECO:0000256" key="2">
    <source>
        <dbReference type="ARBA" id="ARBA00023015"/>
    </source>
</evidence>
<dbReference type="STRING" id="22663.A0A2I0HSX6"/>
<dbReference type="InterPro" id="IPR001005">
    <property type="entry name" value="SANT/Myb"/>
</dbReference>
<dbReference type="GO" id="GO:0005634">
    <property type="term" value="C:nucleus"/>
    <property type="evidence" value="ECO:0007669"/>
    <property type="project" value="UniProtKB-SubCell"/>
</dbReference>
<dbReference type="GO" id="GO:0003700">
    <property type="term" value="F:DNA-binding transcription factor activity"/>
    <property type="evidence" value="ECO:0007669"/>
    <property type="project" value="InterPro"/>
</dbReference>
<sequence>MGSTSDWTAKQNKAFERALALYDKETPDRWHNIAKAVGGNKTPEEVKTHYELLVEDVKHIESGQVPFPKYSKSRGSTEMGSMGIGDELKSQIQAIESTSDPPKVLIQWSGGPEKQAIAVDEILTTATKFGMGSKCSC</sequence>
<proteinExistence type="predicted"/>
<dbReference type="SUPFAM" id="SSF46689">
    <property type="entry name" value="Homeodomain-like"/>
    <property type="match status" value="1"/>
</dbReference>
<dbReference type="PANTHER" id="PTHR43952:SF13">
    <property type="entry name" value="OS05G0567600 PROTEIN"/>
    <property type="match status" value="1"/>
</dbReference>
<evidence type="ECO:0000259" key="5">
    <source>
        <dbReference type="PROSITE" id="PS50090"/>
    </source>
</evidence>
<evidence type="ECO:0000256" key="4">
    <source>
        <dbReference type="ARBA" id="ARBA00023242"/>
    </source>
</evidence>
<dbReference type="PANTHER" id="PTHR43952">
    <property type="entry name" value="MYB FAMILY TRANSCRIPTION FACTOR-RELATED"/>
    <property type="match status" value="1"/>
</dbReference>
<comment type="subcellular location">
    <subcellularLocation>
        <location evidence="1">Nucleus</location>
    </subcellularLocation>
</comment>
<protein>
    <submittedName>
        <fullName evidence="7">Uncharacterized protein</fullName>
    </submittedName>
</protein>
<dbReference type="InterPro" id="IPR044636">
    <property type="entry name" value="RADIALIS-like"/>
</dbReference>
<keyword evidence="8" id="KW-1185">Reference proteome</keyword>
<reference evidence="7 8" key="1">
    <citation type="submission" date="2017-11" db="EMBL/GenBank/DDBJ databases">
        <title>De-novo sequencing of pomegranate (Punica granatum L.) genome.</title>
        <authorList>
            <person name="Akparov Z."/>
            <person name="Amiraslanov A."/>
            <person name="Hajiyeva S."/>
            <person name="Abbasov M."/>
            <person name="Kaur K."/>
            <person name="Hamwieh A."/>
            <person name="Solovyev V."/>
            <person name="Salamov A."/>
            <person name="Braich B."/>
            <person name="Kosarev P."/>
            <person name="Mahmoud A."/>
            <person name="Hajiyev E."/>
            <person name="Babayeva S."/>
            <person name="Izzatullayeva V."/>
            <person name="Mammadov A."/>
            <person name="Mammadov A."/>
            <person name="Sharifova S."/>
            <person name="Ojaghi J."/>
            <person name="Eynullazada K."/>
            <person name="Bayramov B."/>
            <person name="Abdulazimova A."/>
            <person name="Shahmuradov I."/>
        </authorList>
    </citation>
    <scope>NUCLEOTIDE SEQUENCE [LARGE SCALE GENOMIC DNA]</scope>
    <source>
        <strain evidence="8">cv. AG2017</strain>
        <tissue evidence="7">Leaf</tissue>
    </source>
</reference>
<feature type="domain" description="SANT" evidence="6">
    <location>
        <begin position="2"/>
        <end position="58"/>
    </location>
</feature>
<evidence type="ECO:0000313" key="7">
    <source>
        <dbReference type="EMBL" id="PKI34703.1"/>
    </source>
</evidence>
<dbReference type="SMART" id="SM00717">
    <property type="entry name" value="SANT"/>
    <property type="match status" value="1"/>
</dbReference>